<dbReference type="Proteomes" id="UP000001542">
    <property type="component" value="Unassembled WGS sequence"/>
</dbReference>
<evidence type="ECO:0000313" key="1">
    <source>
        <dbReference type="EMBL" id="EAY11733.1"/>
    </source>
</evidence>
<proteinExistence type="predicted"/>
<organism evidence="1 2">
    <name type="scientific">Trichomonas vaginalis (strain ATCC PRA-98 / G3)</name>
    <dbReference type="NCBI Taxonomy" id="412133"/>
    <lineage>
        <taxon>Eukaryota</taxon>
        <taxon>Metamonada</taxon>
        <taxon>Parabasalia</taxon>
        <taxon>Trichomonadida</taxon>
        <taxon>Trichomonadidae</taxon>
        <taxon>Trichomonas</taxon>
    </lineage>
</organism>
<accession>A2E6M8</accession>
<dbReference type="VEuPathDB" id="TrichDB:TVAGG3_0817640"/>
<reference evidence="1" key="1">
    <citation type="submission" date="2006-10" db="EMBL/GenBank/DDBJ databases">
        <authorList>
            <person name="Amadeo P."/>
            <person name="Zhao Q."/>
            <person name="Wortman J."/>
            <person name="Fraser-Liggett C."/>
            <person name="Carlton J."/>
        </authorList>
    </citation>
    <scope>NUCLEOTIDE SEQUENCE</scope>
    <source>
        <strain evidence="1">G3</strain>
    </source>
</reference>
<name>A2E6M8_TRIV3</name>
<dbReference type="KEGG" id="tva:4769691"/>
<dbReference type="InParanoid" id="A2E6M8"/>
<dbReference type="RefSeq" id="XP_001323956.1">
    <property type="nucleotide sequence ID" value="XM_001323921.1"/>
</dbReference>
<dbReference type="EMBL" id="DS113314">
    <property type="protein sequence ID" value="EAY11733.1"/>
    <property type="molecule type" value="Genomic_DNA"/>
</dbReference>
<sequence>MITTVSIVIIMIKQINTMPTINNGPYFVFRIDTLSTSTEVLVGKAVFDGAGVSSPTIGGGVDMILKNLLL</sequence>
<protein>
    <submittedName>
        <fullName evidence="1">Uncharacterized protein</fullName>
    </submittedName>
</protein>
<evidence type="ECO:0000313" key="2">
    <source>
        <dbReference type="Proteomes" id="UP000001542"/>
    </source>
</evidence>
<dbReference type="AlphaFoldDB" id="A2E6M8"/>
<reference evidence="1" key="2">
    <citation type="journal article" date="2007" name="Science">
        <title>Draft genome sequence of the sexually transmitted pathogen Trichomonas vaginalis.</title>
        <authorList>
            <person name="Carlton J.M."/>
            <person name="Hirt R.P."/>
            <person name="Silva J.C."/>
            <person name="Delcher A.L."/>
            <person name="Schatz M."/>
            <person name="Zhao Q."/>
            <person name="Wortman J.R."/>
            <person name="Bidwell S.L."/>
            <person name="Alsmark U.C.M."/>
            <person name="Besteiro S."/>
            <person name="Sicheritz-Ponten T."/>
            <person name="Noel C.J."/>
            <person name="Dacks J.B."/>
            <person name="Foster P.G."/>
            <person name="Simillion C."/>
            <person name="Van de Peer Y."/>
            <person name="Miranda-Saavedra D."/>
            <person name="Barton G.J."/>
            <person name="Westrop G.D."/>
            <person name="Mueller S."/>
            <person name="Dessi D."/>
            <person name="Fiori P.L."/>
            <person name="Ren Q."/>
            <person name="Paulsen I."/>
            <person name="Zhang H."/>
            <person name="Bastida-Corcuera F.D."/>
            <person name="Simoes-Barbosa A."/>
            <person name="Brown M.T."/>
            <person name="Hayes R.D."/>
            <person name="Mukherjee M."/>
            <person name="Okumura C.Y."/>
            <person name="Schneider R."/>
            <person name="Smith A.J."/>
            <person name="Vanacova S."/>
            <person name="Villalvazo M."/>
            <person name="Haas B.J."/>
            <person name="Pertea M."/>
            <person name="Feldblyum T.V."/>
            <person name="Utterback T.R."/>
            <person name="Shu C.L."/>
            <person name="Osoegawa K."/>
            <person name="de Jong P.J."/>
            <person name="Hrdy I."/>
            <person name="Horvathova L."/>
            <person name="Zubacova Z."/>
            <person name="Dolezal P."/>
            <person name="Malik S.B."/>
            <person name="Logsdon J.M. Jr."/>
            <person name="Henze K."/>
            <person name="Gupta A."/>
            <person name="Wang C.C."/>
            <person name="Dunne R.L."/>
            <person name="Upcroft J.A."/>
            <person name="Upcroft P."/>
            <person name="White O."/>
            <person name="Salzberg S.L."/>
            <person name="Tang P."/>
            <person name="Chiu C.-H."/>
            <person name="Lee Y.-S."/>
            <person name="Embley T.M."/>
            <person name="Coombs G.H."/>
            <person name="Mottram J.C."/>
            <person name="Tachezy J."/>
            <person name="Fraser-Liggett C.M."/>
            <person name="Johnson P.J."/>
        </authorList>
    </citation>
    <scope>NUCLEOTIDE SEQUENCE [LARGE SCALE GENOMIC DNA]</scope>
    <source>
        <strain evidence="1">G3</strain>
    </source>
</reference>
<keyword evidence="2" id="KW-1185">Reference proteome</keyword>
<gene>
    <name evidence="1" type="ORF">TVAG_488350</name>
</gene>
<dbReference type="VEuPathDB" id="TrichDB:TVAG_488350"/>